<dbReference type="PANTHER" id="PTHR43157:SF30">
    <property type="entry name" value="RETINOL DEHYDROGENASE 11-LIKE"/>
    <property type="match status" value="1"/>
</dbReference>
<organism evidence="4 5">
    <name type="scientific">Pyxicephalus adspersus</name>
    <name type="common">African bullfrog</name>
    <dbReference type="NCBI Taxonomy" id="30357"/>
    <lineage>
        <taxon>Eukaryota</taxon>
        <taxon>Metazoa</taxon>
        <taxon>Chordata</taxon>
        <taxon>Craniata</taxon>
        <taxon>Vertebrata</taxon>
        <taxon>Euteleostomi</taxon>
        <taxon>Amphibia</taxon>
        <taxon>Batrachia</taxon>
        <taxon>Anura</taxon>
        <taxon>Neobatrachia</taxon>
        <taxon>Ranoidea</taxon>
        <taxon>Pyxicephalidae</taxon>
        <taxon>Pyxicephalinae</taxon>
        <taxon>Pyxicephalus</taxon>
    </lineage>
</organism>
<dbReference type="CDD" id="cd05327">
    <property type="entry name" value="retinol-DH_like_SDR_c_like"/>
    <property type="match status" value="1"/>
</dbReference>
<dbReference type="GO" id="GO:0016491">
    <property type="term" value="F:oxidoreductase activity"/>
    <property type="evidence" value="ECO:0007669"/>
    <property type="project" value="UniProtKB-KW"/>
</dbReference>
<dbReference type="InterPro" id="IPR002347">
    <property type="entry name" value="SDR_fam"/>
</dbReference>
<feature type="transmembrane region" description="Helical" evidence="3">
    <location>
        <begin position="6"/>
        <end position="25"/>
    </location>
</feature>
<dbReference type="PRINTS" id="PR00081">
    <property type="entry name" value="GDHRDH"/>
</dbReference>
<gene>
    <name evidence="4" type="ORF">GDO54_009777</name>
</gene>
<keyword evidence="3" id="KW-1133">Transmembrane helix</keyword>
<evidence type="ECO:0000313" key="5">
    <source>
        <dbReference type="Proteomes" id="UP001181693"/>
    </source>
</evidence>
<evidence type="ECO:0000256" key="2">
    <source>
        <dbReference type="ARBA" id="ARBA00023002"/>
    </source>
</evidence>
<dbReference type="Gene3D" id="3.40.50.720">
    <property type="entry name" value="NAD(P)-binding Rossmann-like Domain"/>
    <property type="match status" value="1"/>
</dbReference>
<sequence>MGLLCLLSHPIWFLCFLVLAVVLRMQRKGRWDPKKCRIDLTGKTAIVTGANTGIGKCVAMDFARRNGRVILACRSRERGQKALEDIQRETGNQKVFLEILDTSSMASVRAFADRILRNEKKVDILVNNAGASGMPFSITSEGLEVTYATNHLGPFLLTNLLVDLMKRSAPSRIIFLGSFMHNRGYIDTTHLYGKNLEKMKFNDAYNCTKLMNTICAKELAERLKGTGVTVNSVNPGIVMTDAMRYYSFLFRAIFNVIGFFFFKTAEEGAVSTIFSAVSEEAEGVTGKYIDSDCLIELPSENSRDPAVNKKLWEASEAATNLTGAPGK</sequence>
<keyword evidence="3" id="KW-0472">Membrane</keyword>
<comment type="caution">
    <text evidence="4">The sequence shown here is derived from an EMBL/GenBank/DDBJ whole genome shotgun (WGS) entry which is preliminary data.</text>
</comment>
<dbReference type="SUPFAM" id="SSF51735">
    <property type="entry name" value="NAD(P)-binding Rossmann-fold domains"/>
    <property type="match status" value="1"/>
</dbReference>
<dbReference type="InterPro" id="IPR036291">
    <property type="entry name" value="NAD(P)-bd_dom_sf"/>
</dbReference>
<keyword evidence="2" id="KW-0560">Oxidoreductase</keyword>
<proteinExistence type="inferred from homology"/>
<keyword evidence="3" id="KW-0812">Transmembrane</keyword>
<dbReference type="AlphaFoldDB" id="A0AAV3AWU7"/>
<keyword evidence="5" id="KW-1185">Reference proteome</keyword>
<accession>A0AAV3AWU7</accession>
<evidence type="ECO:0000256" key="3">
    <source>
        <dbReference type="SAM" id="Phobius"/>
    </source>
</evidence>
<evidence type="ECO:0008006" key="6">
    <source>
        <dbReference type="Google" id="ProtNLM"/>
    </source>
</evidence>
<protein>
    <recommendedName>
        <fullName evidence="6">Retinol dehydrogenase 11</fullName>
    </recommendedName>
</protein>
<dbReference type="PANTHER" id="PTHR43157">
    <property type="entry name" value="PHOSPHATIDYLINOSITOL-GLYCAN BIOSYNTHESIS CLASS F PROTEIN-RELATED"/>
    <property type="match status" value="1"/>
</dbReference>
<comment type="similarity">
    <text evidence="1">Belongs to the short-chain dehydrogenases/reductases (SDR) family.</text>
</comment>
<dbReference type="Proteomes" id="UP001181693">
    <property type="component" value="Unassembled WGS sequence"/>
</dbReference>
<name>A0AAV3AWU7_PYXAD</name>
<dbReference type="Pfam" id="PF00106">
    <property type="entry name" value="adh_short"/>
    <property type="match status" value="1"/>
</dbReference>
<dbReference type="EMBL" id="DYDO01000003">
    <property type="protein sequence ID" value="DBA29555.1"/>
    <property type="molecule type" value="Genomic_DNA"/>
</dbReference>
<reference evidence="4" key="1">
    <citation type="thesis" date="2020" institute="ProQuest LLC" country="789 East Eisenhower Parkway, Ann Arbor, MI, USA">
        <title>Comparative Genomics and Chromosome Evolution.</title>
        <authorList>
            <person name="Mudd A.B."/>
        </authorList>
    </citation>
    <scope>NUCLEOTIDE SEQUENCE</scope>
    <source>
        <strain evidence="4">1538</strain>
        <tissue evidence="4">Blood</tissue>
    </source>
</reference>
<evidence type="ECO:0000256" key="1">
    <source>
        <dbReference type="ARBA" id="ARBA00006484"/>
    </source>
</evidence>
<evidence type="ECO:0000313" key="4">
    <source>
        <dbReference type="EMBL" id="DBA29555.1"/>
    </source>
</evidence>